<dbReference type="Proteomes" id="UP000323000">
    <property type="component" value="Chromosome 12"/>
</dbReference>
<sequence length="240" mass="27331">MEAPKLKLKLFIDTKSHRVLFAEACKDFVDLIFYFISLPVSTVIRLLNKKSQVGCLDHLYESIENFSDVYMQRNRNKEYLLNPKGVMPCNEIPCLLSDLKSSKVYKCDDCSSVAYAPQSLCFFCRRSVSVEITDVVSHVAGRKIDCVSVGFVKSLVTYMVMDNLEVKPFSDNSVIILLKKFGVKEVRRVEERVVEIGPNEVQKLLKASIKCKTVLTRVFLGYKGLEILKVKDEHSSRRGT</sequence>
<dbReference type="EMBL" id="VAHF01000012">
    <property type="protein sequence ID" value="TXG49678.1"/>
    <property type="molecule type" value="Genomic_DNA"/>
</dbReference>
<evidence type="ECO:0000313" key="2">
    <source>
        <dbReference type="Proteomes" id="UP000323000"/>
    </source>
</evidence>
<dbReference type="PANTHER" id="PTHR33103">
    <property type="entry name" value="OS01G0153900 PROTEIN"/>
    <property type="match status" value="1"/>
</dbReference>
<comment type="caution">
    <text evidence="1">The sequence shown here is derived from an EMBL/GenBank/DDBJ whole genome shotgun (WGS) entry which is preliminary data.</text>
</comment>
<dbReference type="Pfam" id="PF05056">
    <property type="entry name" value="DUF674"/>
    <property type="match status" value="1"/>
</dbReference>
<proteinExistence type="predicted"/>
<evidence type="ECO:0008006" key="3">
    <source>
        <dbReference type="Google" id="ProtNLM"/>
    </source>
</evidence>
<dbReference type="PANTHER" id="PTHR33103:SF19">
    <property type="entry name" value="OS09G0544700 PROTEIN"/>
    <property type="match status" value="1"/>
</dbReference>
<accession>A0A5C7GY60</accession>
<dbReference type="OrthoDB" id="1099638at2759"/>
<gene>
    <name evidence="1" type="ORF">EZV62_025553</name>
</gene>
<dbReference type="InterPro" id="IPR007750">
    <property type="entry name" value="DUF674"/>
</dbReference>
<name>A0A5C7GY60_9ROSI</name>
<organism evidence="1 2">
    <name type="scientific">Acer yangbiense</name>
    <dbReference type="NCBI Taxonomy" id="1000413"/>
    <lineage>
        <taxon>Eukaryota</taxon>
        <taxon>Viridiplantae</taxon>
        <taxon>Streptophyta</taxon>
        <taxon>Embryophyta</taxon>
        <taxon>Tracheophyta</taxon>
        <taxon>Spermatophyta</taxon>
        <taxon>Magnoliopsida</taxon>
        <taxon>eudicotyledons</taxon>
        <taxon>Gunneridae</taxon>
        <taxon>Pentapetalae</taxon>
        <taxon>rosids</taxon>
        <taxon>malvids</taxon>
        <taxon>Sapindales</taxon>
        <taxon>Sapindaceae</taxon>
        <taxon>Hippocastanoideae</taxon>
        <taxon>Acereae</taxon>
        <taxon>Acer</taxon>
    </lineage>
</organism>
<keyword evidence="2" id="KW-1185">Reference proteome</keyword>
<protein>
    <recommendedName>
        <fullName evidence="3">DUF674 domain-containing protein</fullName>
    </recommendedName>
</protein>
<evidence type="ECO:0000313" key="1">
    <source>
        <dbReference type="EMBL" id="TXG49678.1"/>
    </source>
</evidence>
<dbReference type="AlphaFoldDB" id="A0A5C7GY60"/>
<reference evidence="2" key="1">
    <citation type="journal article" date="2019" name="Gigascience">
        <title>De novo genome assembly of the endangered Acer yangbiense, a plant species with extremely small populations endemic to Yunnan Province, China.</title>
        <authorList>
            <person name="Yang J."/>
            <person name="Wariss H.M."/>
            <person name="Tao L."/>
            <person name="Zhang R."/>
            <person name="Yun Q."/>
            <person name="Hollingsworth P."/>
            <person name="Dao Z."/>
            <person name="Luo G."/>
            <person name="Guo H."/>
            <person name="Ma Y."/>
            <person name="Sun W."/>
        </authorList>
    </citation>
    <scope>NUCLEOTIDE SEQUENCE [LARGE SCALE GENOMIC DNA]</scope>
    <source>
        <strain evidence="2">cv. Malutang</strain>
    </source>
</reference>